<feature type="compositionally biased region" description="Acidic residues" evidence="1">
    <location>
        <begin position="252"/>
        <end position="262"/>
    </location>
</feature>
<dbReference type="AlphaFoldDB" id="A0A3N6NIP8"/>
<accession>A0A3N6NIP8</accession>
<proteinExistence type="predicted"/>
<feature type="region of interest" description="Disordered" evidence="1">
    <location>
        <begin position="252"/>
        <end position="295"/>
    </location>
</feature>
<evidence type="ECO:0000313" key="4">
    <source>
        <dbReference type="Proteomes" id="UP000281431"/>
    </source>
</evidence>
<evidence type="ECO:0000313" key="3">
    <source>
        <dbReference type="EMBL" id="RQG99022.1"/>
    </source>
</evidence>
<evidence type="ECO:0000256" key="2">
    <source>
        <dbReference type="SAM" id="Phobius"/>
    </source>
</evidence>
<keyword evidence="2" id="KW-0472">Membrane</keyword>
<dbReference type="OrthoDB" id="170617at2157"/>
<sequence length="322" mass="34038">MVRLRDAVAAGAFALCLLGLLVAAGIGGVSADGASDAPAAHVAPSDGDVSEEAYVEAVPEEGDAYFEAEADDGSWISYINPRDEYRMPYHGDGSGKICVTLLNEAGEPIVGESVPETTVTVPTGEELEWHSHADPMTVEYPLTDNYNRPLDADQFGTNPDLPQGDGYLDSHCIEMHGIDENATVEYGEARIDGEHADRIELVGYVQQAHDAWDTDVDPIEDAEPYEEAGGWTYHPDGSHGQAVVVLQLEGEVEPDDSTDDGERDAHSDEIDSDDSTAVEGSETGTNESGGDSADRTVGFGALVAALALAAVALSRAAFGRTR</sequence>
<organism evidence="3 4">
    <name type="scientific">Natrarchaeobius chitinivorans</name>
    <dbReference type="NCBI Taxonomy" id="1679083"/>
    <lineage>
        <taxon>Archaea</taxon>
        <taxon>Methanobacteriati</taxon>
        <taxon>Methanobacteriota</taxon>
        <taxon>Stenosarchaea group</taxon>
        <taxon>Halobacteria</taxon>
        <taxon>Halobacteriales</taxon>
        <taxon>Natrialbaceae</taxon>
        <taxon>Natrarchaeobius</taxon>
    </lineage>
</organism>
<evidence type="ECO:0000256" key="1">
    <source>
        <dbReference type="SAM" id="MobiDB-lite"/>
    </source>
</evidence>
<keyword evidence="2" id="KW-1133">Transmembrane helix</keyword>
<feature type="transmembrane region" description="Helical" evidence="2">
    <location>
        <begin position="297"/>
        <end position="318"/>
    </location>
</feature>
<dbReference type="Proteomes" id="UP000281431">
    <property type="component" value="Unassembled WGS sequence"/>
</dbReference>
<keyword evidence="2" id="KW-0812">Transmembrane</keyword>
<protein>
    <submittedName>
        <fullName evidence="3">PGF-CTERM sorting domain-containing protein</fullName>
    </submittedName>
</protein>
<dbReference type="EMBL" id="REFZ01000011">
    <property type="protein sequence ID" value="RQG99022.1"/>
    <property type="molecule type" value="Genomic_DNA"/>
</dbReference>
<gene>
    <name evidence="3" type="ORF">EA472_15910</name>
</gene>
<keyword evidence="4" id="KW-1185">Reference proteome</keyword>
<feature type="compositionally biased region" description="Low complexity" evidence="1">
    <location>
        <begin position="279"/>
        <end position="290"/>
    </location>
</feature>
<comment type="caution">
    <text evidence="3">The sequence shown here is derived from an EMBL/GenBank/DDBJ whole genome shotgun (WGS) entry which is preliminary data.</text>
</comment>
<reference evidence="3 4" key="1">
    <citation type="submission" date="2018-10" db="EMBL/GenBank/DDBJ databases">
        <title>Natrarchaeobius chitinivorans gen. nov., sp. nov., and Natrarchaeobius haloalkaliphilus sp. nov., alkaliphilic, chitin-utilizing haloarchaea from hypersaline alkaline lakes.</title>
        <authorList>
            <person name="Sorokin D.Y."/>
            <person name="Elcheninov A.G."/>
            <person name="Kostrikina N.A."/>
            <person name="Bale N.J."/>
            <person name="Sinninghe Damste J.S."/>
            <person name="Khijniak T.V."/>
            <person name="Kublanov I.V."/>
            <person name="Toshchakov S.V."/>
        </authorList>
    </citation>
    <scope>NUCLEOTIDE SEQUENCE [LARGE SCALE GENOMIC DNA]</scope>
    <source>
        <strain evidence="3 4">AArcht7</strain>
    </source>
</reference>
<name>A0A3N6NIP8_NATCH</name>